<accession>E0TIF9</accession>
<reference evidence="1 2" key="2">
    <citation type="journal article" date="2011" name="J. Bacteriol.">
        <title>Complete genome sequence of strain HTCC2503T of Parvularcula bermudensis, the type species of the order "Parvularculales" in the class Alphaproteobacteria.</title>
        <authorList>
            <person name="Oh H.M."/>
            <person name="Kang I."/>
            <person name="Vergin K.L."/>
            <person name="Kang D."/>
            <person name="Rhee K.H."/>
            <person name="Giovannoni S.J."/>
            <person name="Cho J.C."/>
        </authorList>
    </citation>
    <scope>NUCLEOTIDE SEQUENCE [LARGE SCALE GENOMIC DNA]</scope>
    <source>
        <strain evidence="2">ATCC BAA-594 / HTCC2503 / KCTC 12087</strain>
    </source>
</reference>
<dbReference type="AlphaFoldDB" id="E0TIF9"/>
<evidence type="ECO:0000313" key="2">
    <source>
        <dbReference type="Proteomes" id="UP000001302"/>
    </source>
</evidence>
<sequence>MSMLTAYSARRMVADQRVAQLMLAHLREPSGSFIKGSTPVSARCLIPT</sequence>
<protein>
    <submittedName>
        <fullName evidence="1">Uncharacterized protein</fullName>
    </submittedName>
</protein>
<gene>
    <name evidence="1" type="ordered locus">PB2503_11154</name>
</gene>
<dbReference type="Proteomes" id="UP000001302">
    <property type="component" value="Chromosome"/>
</dbReference>
<evidence type="ECO:0000313" key="1">
    <source>
        <dbReference type="EMBL" id="ADM10278.1"/>
    </source>
</evidence>
<dbReference type="HOGENOM" id="CLU_3155830_0_0_5"/>
<keyword evidence="2" id="KW-1185">Reference proteome</keyword>
<organism evidence="1 2">
    <name type="scientific">Parvularcula bermudensis (strain ATCC BAA-594 / HTCC2503 / KCTC 12087)</name>
    <dbReference type="NCBI Taxonomy" id="314260"/>
    <lineage>
        <taxon>Bacteria</taxon>
        <taxon>Pseudomonadati</taxon>
        <taxon>Pseudomonadota</taxon>
        <taxon>Alphaproteobacteria</taxon>
        <taxon>Parvularculales</taxon>
        <taxon>Parvularculaceae</taxon>
        <taxon>Parvularcula</taxon>
    </lineage>
</organism>
<proteinExistence type="predicted"/>
<name>E0TIF9_PARBH</name>
<dbReference type="KEGG" id="pbr:PB2503_11154"/>
<dbReference type="STRING" id="314260.PB2503_11154"/>
<dbReference type="EMBL" id="CP002156">
    <property type="protein sequence ID" value="ADM10278.1"/>
    <property type="molecule type" value="Genomic_DNA"/>
</dbReference>
<reference evidence="2" key="1">
    <citation type="submission" date="2010-08" db="EMBL/GenBank/DDBJ databases">
        <title>Genome sequence of Parvularcula bermudensis HTCC2503.</title>
        <authorList>
            <person name="Kang D.-M."/>
            <person name="Oh H.-M."/>
            <person name="Cho J.-C."/>
        </authorList>
    </citation>
    <scope>NUCLEOTIDE SEQUENCE [LARGE SCALE GENOMIC DNA]</scope>
    <source>
        <strain evidence="2">ATCC BAA-594 / HTCC2503 / KCTC 12087</strain>
    </source>
</reference>